<dbReference type="Proteomes" id="UP001163603">
    <property type="component" value="Chromosome 13"/>
</dbReference>
<evidence type="ECO:0000313" key="2">
    <source>
        <dbReference type="Proteomes" id="UP001163603"/>
    </source>
</evidence>
<keyword evidence="2" id="KW-1185">Reference proteome</keyword>
<gene>
    <name evidence="1" type="ORF">Pint_20219</name>
</gene>
<protein>
    <submittedName>
        <fullName evidence="1">Uncharacterized protein</fullName>
    </submittedName>
</protein>
<comment type="caution">
    <text evidence="1">The sequence shown here is derived from an EMBL/GenBank/DDBJ whole genome shotgun (WGS) entry which is preliminary data.</text>
</comment>
<sequence>MVEPLNKNCTLKTFLTYNHAFNYINLAANSQISKIESPLMSSDVSIYCNLNRLYEVLVQASIYKGQTLSNI</sequence>
<proteinExistence type="predicted"/>
<evidence type="ECO:0000313" key="1">
    <source>
        <dbReference type="EMBL" id="KAJ0014988.1"/>
    </source>
</evidence>
<reference evidence="2" key="1">
    <citation type="journal article" date="2023" name="G3 (Bethesda)">
        <title>Genome assembly and association tests identify interacting loci associated with vigor, precocity, and sex in interspecific pistachio rootstocks.</title>
        <authorList>
            <person name="Palmer W."/>
            <person name="Jacygrad E."/>
            <person name="Sagayaradj S."/>
            <person name="Cavanaugh K."/>
            <person name="Han R."/>
            <person name="Bertier L."/>
            <person name="Beede B."/>
            <person name="Kafkas S."/>
            <person name="Golino D."/>
            <person name="Preece J."/>
            <person name="Michelmore R."/>
        </authorList>
    </citation>
    <scope>NUCLEOTIDE SEQUENCE [LARGE SCALE GENOMIC DNA]</scope>
</reference>
<name>A0ACC0XFE8_9ROSI</name>
<accession>A0ACC0XFE8</accession>
<dbReference type="EMBL" id="CM047748">
    <property type="protein sequence ID" value="KAJ0014988.1"/>
    <property type="molecule type" value="Genomic_DNA"/>
</dbReference>
<organism evidence="1 2">
    <name type="scientific">Pistacia integerrima</name>
    <dbReference type="NCBI Taxonomy" id="434235"/>
    <lineage>
        <taxon>Eukaryota</taxon>
        <taxon>Viridiplantae</taxon>
        <taxon>Streptophyta</taxon>
        <taxon>Embryophyta</taxon>
        <taxon>Tracheophyta</taxon>
        <taxon>Spermatophyta</taxon>
        <taxon>Magnoliopsida</taxon>
        <taxon>eudicotyledons</taxon>
        <taxon>Gunneridae</taxon>
        <taxon>Pentapetalae</taxon>
        <taxon>rosids</taxon>
        <taxon>malvids</taxon>
        <taxon>Sapindales</taxon>
        <taxon>Anacardiaceae</taxon>
        <taxon>Pistacia</taxon>
    </lineage>
</organism>